<gene>
    <name evidence="2" type="ORF">GCM10009765_69750</name>
</gene>
<dbReference type="InterPro" id="IPR029063">
    <property type="entry name" value="SAM-dependent_MTases_sf"/>
</dbReference>
<reference evidence="3" key="1">
    <citation type="journal article" date="2019" name="Int. J. Syst. Evol. Microbiol.">
        <title>The Global Catalogue of Microorganisms (GCM) 10K type strain sequencing project: providing services to taxonomists for standard genome sequencing and annotation.</title>
        <authorList>
            <consortium name="The Broad Institute Genomics Platform"/>
            <consortium name="The Broad Institute Genome Sequencing Center for Infectious Disease"/>
            <person name="Wu L."/>
            <person name="Ma J."/>
        </authorList>
    </citation>
    <scope>NUCLEOTIDE SEQUENCE [LARGE SCALE GENOMIC DNA]</scope>
    <source>
        <strain evidence="3">JCM 14718</strain>
    </source>
</reference>
<dbReference type="SUPFAM" id="SSF53335">
    <property type="entry name" value="S-adenosyl-L-methionine-dependent methyltransferases"/>
    <property type="match status" value="1"/>
</dbReference>
<dbReference type="Pfam" id="PF08241">
    <property type="entry name" value="Methyltransf_11"/>
    <property type="match status" value="1"/>
</dbReference>
<evidence type="ECO:0000313" key="3">
    <source>
        <dbReference type="Proteomes" id="UP001500618"/>
    </source>
</evidence>
<organism evidence="2 3">
    <name type="scientific">Fodinicola feengrottensis</name>
    <dbReference type="NCBI Taxonomy" id="435914"/>
    <lineage>
        <taxon>Bacteria</taxon>
        <taxon>Bacillati</taxon>
        <taxon>Actinomycetota</taxon>
        <taxon>Actinomycetes</taxon>
        <taxon>Mycobacteriales</taxon>
        <taxon>Fodinicola</taxon>
    </lineage>
</organism>
<feature type="domain" description="Methyltransferase type 11" evidence="1">
    <location>
        <begin position="47"/>
        <end position="135"/>
    </location>
</feature>
<dbReference type="RefSeq" id="WP_163567190.1">
    <property type="nucleotide sequence ID" value="NZ_BAAANY010000036.1"/>
</dbReference>
<dbReference type="Proteomes" id="UP001500618">
    <property type="component" value="Unassembled WGS sequence"/>
</dbReference>
<protein>
    <recommendedName>
        <fullName evidence="1">Methyltransferase type 11 domain-containing protein</fullName>
    </recommendedName>
</protein>
<comment type="caution">
    <text evidence="2">The sequence shown here is derived from an EMBL/GenBank/DDBJ whole genome shotgun (WGS) entry which is preliminary data.</text>
</comment>
<keyword evidence="3" id="KW-1185">Reference proteome</keyword>
<dbReference type="EMBL" id="BAAANY010000036">
    <property type="protein sequence ID" value="GAA1710486.1"/>
    <property type="molecule type" value="Genomic_DNA"/>
</dbReference>
<evidence type="ECO:0000313" key="2">
    <source>
        <dbReference type="EMBL" id="GAA1710486.1"/>
    </source>
</evidence>
<name>A0ABP4US92_9ACTN</name>
<dbReference type="Gene3D" id="3.40.50.150">
    <property type="entry name" value="Vaccinia Virus protein VP39"/>
    <property type="match status" value="1"/>
</dbReference>
<dbReference type="PANTHER" id="PTHR43861">
    <property type="entry name" value="TRANS-ACONITATE 2-METHYLTRANSFERASE-RELATED"/>
    <property type="match status" value="1"/>
</dbReference>
<accession>A0ABP4US92</accession>
<evidence type="ECO:0000259" key="1">
    <source>
        <dbReference type="Pfam" id="PF08241"/>
    </source>
</evidence>
<proteinExistence type="predicted"/>
<dbReference type="InterPro" id="IPR013216">
    <property type="entry name" value="Methyltransf_11"/>
</dbReference>
<sequence>MADDVENLLRMADVHWWARGRRRLIAQHAGKIRGRYHCDGHAQPVALDVGAGVGQITDVLRDGGWKALAVELDAEGASAIGRRGHSAFRGDATRLPLADESVDLVVSSDVLEHIPDHVSAAAELLRVLRRGGFALVAVPAHPALWSAHDVAINHQRRYRRSELIDLMRDAGFALDDSQVWSWNILLYPAVRTVRAMGRRRLEAAADASPDSESDPKSDLAPVHPIVNWILTIVLRIESVLPHWLAVRLPGVSLVVLARRPA</sequence>
<dbReference type="CDD" id="cd02440">
    <property type="entry name" value="AdoMet_MTases"/>
    <property type="match status" value="1"/>
</dbReference>